<dbReference type="PANTHER" id="PTHR43592:SF4">
    <property type="entry name" value="CAAX AMINO TERMINAL PROTEASE FAMILY PROTEIN"/>
    <property type="match status" value="1"/>
</dbReference>
<proteinExistence type="predicted"/>
<gene>
    <name evidence="3" type="ORF">DVH24_035228</name>
</gene>
<feature type="transmembrane region" description="Helical" evidence="1">
    <location>
        <begin position="174"/>
        <end position="193"/>
    </location>
</feature>
<evidence type="ECO:0000313" key="3">
    <source>
        <dbReference type="EMBL" id="RXH90464.1"/>
    </source>
</evidence>
<evidence type="ECO:0000259" key="2">
    <source>
        <dbReference type="Pfam" id="PF02517"/>
    </source>
</evidence>
<dbReference type="Proteomes" id="UP000290289">
    <property type="component" value="Chromosome 9"/>
</dbReference>
<dbReference type="InterPro" id="IPR003675">
    <property type="entry name" value="Rce1/LyrA-like_dom"/>
</dbReference>
<dbReference type="GO" id="GO:0080120">
    <property type="term" value="P:CAAX-box protein maturation"/>
    <property type="evidence" value="ECO:0007669"/>
    <property type="project" value="UniProtKB-ARBA"/>
</dbReference>
<dbReference type="AlphaFoldDB" id="A0A498J8H5"/>
<evidence type="ECO:0000313" key="4">
    <source>
        <dbReference type="Proteomes" id="UP000290289"/>
    </source>
</evidence>
<dbReference type="EMBL" id="RDQH01000335">
    <property type="protein sequence ID" value="RXH90464.1"/>
    <property type="molecule type" value="Genomic_DNA"/>
</dbReference>
<dbReference type="GO" id="GO:0004175">
    <property type="term" value="F:endopeptidase activity"/>
    <property type="evidence" value="ECO:0007669"/>
    <property type="project" value="UniProtKB-ARBA"/>
</dbReference>
<keyword evidence="1" id="KW-1133">Transmembrane helix</keyword>
<feature type="transmembrane region" description="Helical" evidence="1">
    <location>
        <begin position="132"/>
        <end position="153"/>
    </location>
</feature>
<protein>
    <recommendedName>
        <fullName evidence="2">CAAX prenyl protease 2/Lysostaphin resistance protein A-like domain-containing protein</fullName>
    </recommendedName>
</protein>
<keyword evidence="1" id="KW-0472">Membrane</keyword>
<comment type="caution">
    <text evidence="3">The sequence shown here is derived from an EMBL/GenBank/DDBJ whole genome shotgun (WGS) entry which is preliminary data.</text>
</comment>
<accession>A0A498J8H5</accession>
<reference evidence="3 4" key="1">
    <citation type="submission" date="2018-10" db="EMBL/GenBank/DDBJ databases">
        <title>A high-quality apple genome assembly.</title>
        <authorList>
            <person name="Hu J."/>
        </authorList>
    </citation>
    <scope>NUCLEOTIDE SEQUENCE [LARGE SCALE GENOMIC DNA]</scope>
    <source>
        <strain evidence="4">cv. HFTH1</strain>
        <tissue evidence="3">Young leaf</tissue>
    </source>
</reference>
<dbReference type="Pfam" id="PF02517">
    <property type="entry name" value="Rce1-like"/>
    <property type="match status" value="1"/>
</dbReference>
<keyword evidence="4" id="KW-1185">Reference proteome</keyword>
<organism evidence="3 4">
    <name type="scientific">Malus domestica</name>
    <name type="common">Apple</name>
    <name type="synonym">Pyrus malus</name>
    <dbReference type="NCBI Taxonomy" id="3750"/>
    <lineage>
        <taxon>Eukaryota</taxon>
        <taxon>Viridiplantae</taxon>
        <taxon>Streptophyta</taxon>
        <taxon>Embryophyta</taxon>
        <taxon>Tracheophyta</taxon>
        <taxon>Spermatophyta</taxon>
        <taxon>Magnoliopsida</taxon>
        <taxon>eudicotyledons</taxon>
        <taxon>Gunneridae</taxon>
        <taxon>Pentapetalae</taxon>
        <taxon>rosids</taxon>
        <taxon>fabids</taxon>
        <taxon>Rosales</taxon>
        <taxon>Rosaceae</taxon>
        <taxon>Amygdaloideae</taxon>
        <taxon>Maleae</taxon>
        <taxon>Malus</taxon>
    </lineage>
</organism>
<feature type="transmembrane region" description="Helical" evidence="1">
    <location>
        <begin position="274"/>
        <end position="292"/>
    </location>
</feature>
<dbReference type="PANTHER" id="PTHR43592">
    <property type="entry name" value="CAAX AMINO TERMINAL PROTEASE"/>
    <property type="match status" value="1"/>
</dbReference>
<evidence type="ECO:0000256" key="1">
    <source>
        <dbReference type="SAM" id="Phobius"/>
    </source>
</evidence>
<feature type="transmembrane region" description="Helical" evidence="1">
    <location>
        <begin position="98"/>
        <end position="120"/>
    </location>
</feature>
<feature type="domain" description="CAAX prenyl protease 2/Lysostaphin resistance protein A-like" evidence="2">
    <location>
        <begin position="221"/>
        <end position="308"/>
    </location>
</feature>
<sequence>MIECQWQLWHPATVYPAAPEKLIGFGGHVSNPLTSSLSPHTSLSCTKFKSTSFLCSSKHCFKCFCDKTESTHEPSSQGFSALAVVAPWDYGTVWSTMAFYMFSLHIPLSFGWLSVVAHLLHEPVPDPQTEAISLLGAQTLELIAALLLLQSTAKPQYKFVNFFKANKLSKERSWLLASVVGFGFLFMLVFLTSFLADRVVGPKDINNPVLKEILLSSNISQAACVLVYCFITPVLEETVYRGFLLASMLSTTKWQSAVLISSAIFSAAHLSGENFLQLFVIGCVLGCSYCWTGNLSSPILIHSLYNAMTLMITFLS</sequence>
<dbReference type="STRING" id="3750.A0A498J8H5"/>
<keyword evidence="1" id="KW-0812">Transmembrane</keyword>
<name>A0A498J8H5_MALDO</name>